<dbReference type="SUPFAM" id="SSF46894">
    <property type="entry name" value="C-terminal effector domain of the bipartite response regulators"/>
    <property type="match status" value="1"/>
</dbReference>
<feature type="domain" description="HTH luxR-type" evidence="5">
    <location>
        <begin position="150"/>
        <end position="215"/>
    </location>
</feature>
<name>A0ABS0EDR1_9GAMM</name>
<protein>
    <submittedName>
        <fullName evidence="6">Response regulator transcription factor</fullName>
    </submittedName>
</protein>
<dbReference type="PANTHER" id="PTHR44688">
    <property type="entry name" value="DNA-BINDING TRANSCRIPTIONAL ACTIVATOR DEVR_DOSR"/>
    <property type="match status" value="1"/>
</dbReference>
<reference evidence="6 7" key="1">
    <citation type="submission" date="2020-11" db="EMBL/GenBank/DDBJ databases">
        <title>Taxonomic investigation of Rahnella strains.</title>
        <authorList>
            <person name="Lee S.D."/>
        </authorList>
    </citation>
    <scope>NUCLEOTIDE SEQUENCE [LARGE SCALE GENOMIC DNA]</scope>
    <source>
        <strain evidence="6 7">SAP-17</strain>
    </source>
</reference>
<dbReference type="Pfam" id="PF00196">
    <property type="entry name" value="GerE"/>
    <property type="match status" value="1"/>
</dbReference>
<dbReference type="PROSITE" id="PS50043">
    <property type="entry name" value="HTH_LUXR_2"/>
    <property type="match status" value="1"/>
</dbReference>
<keyword evidence="4" id="KW-0804">Transcription</keyword>
<dbReference type="CDD" id="cd06170">
    <property type="entry name" value="LuxR_C_like"/>
    <property type="match status" value="1"/>
</dbReference>
<keyword evidence="3" id="KW-0010">Activator</keyword>
<dbReference type="RefSeq" id="WP_195815445.1">
    <property type="nucleotide sequence ID" value="NZ_JADOBI010000009.1"/>
</dbReference>
<evidence type="ECO:0000256" key="1">
    <source>
        <dbReference type="ARBA" id="ARBA00023015"/>
    </source>
</evidence>
<dbReference type="Gene3D" id="1.10.10.10">
    <property type="entry name" value="Winged helix-like DNA-binding domain superfamily/Winged helix DNA-binding domain"/>
    <property type="match status" value="1"/>
</dbReference>
<evidence type="ECO:0000256" key="3">
    <source>
        <dbReference type="ARBA" id="ARBA00023159"/>
    </source>
</evidence>
<accession>A0ABS0EDR1</accession>
<evidence type="ECO:0000256" key="2">
    <source>
        <dbReference type="ARBA" id="ARBA00023125"/>
    </source>
</evidence>
<dbReference type="InterPro" id="IPR000792">
    <property type="entry name" value="Tscrpt_reg_LuxR_C"/>
</dbReference>
<dbReference type="SMART" id="SM00421">
    <property type="entry name" value="HTH_LUXR"/>
    <property type="match status" value="1"/>
</dbReference>
<keyword evidence="1" id="KW-0805">Transcription regulation</keyword>
<dbReference type="PANTHER" id="PTHR44688:SF16">
    <property type="entry name" value="DNA-BINDING TRANSCRIPTIONAL ACTIVATOR DEVR_DOSR"/>
    <property type="match status" value="1"/>
</dbReference>
<sequence>MKNTTLTTINMTYFHQYHMSYDLIASYIQQEMKVSHLKLHHFPDPESLLNAVKENKIDIVMINSSCLFDGYFRETEIRKVLSVLCANNHTTTVLFAQNMKPVLLKKMAGAGMDIMLSSHDTPHELVTALMNAMMTAEPEPYISQSIKAHLLQTQDELTTKEWEVINLINQGYSLSQIASKKCRAMSTVSTQKRNAMNKLHITSESELLRFLHQNTFF</sequence>
<comment type="caution">
    <text evidence="6">The sequence shown here is derived from an EMBL/GenBank/DDBJ whole genome shotgun (WGS) entry which is preliminary data.</text>
</comment>
<dbReference type="PRINTS" id="PR00038">
    <property type="entry name" value="HTHLUXR"/>
</dbReference>
<dbReference type="Proteomes" id="UP000636811">
    <property type="component" value="Unassembled WGS sequence"/>
</dbReference>
<evidence type="ECO:0000313" key="7">
    <source>
        <dbReference type="Proteomes" id="UP000636811"/>
    </source>
</evidence>
<dbReference type="EMBL" id="JADOBI010000009">
    <property type="protein sequence ID" value="MBF7981464.1"/>
    <property type="molecule type" value="Genomic_DNA"/>
</dbReference>
<gene>
    <name evidence="6" type="ORF">IV433_18800</name>
</gene>
<proteinExistence type="predicted"/>
<organism evidence="6 7">
    <name type="scientific">Rahnella laticis</name>
    <dbReference type="NCBI Taxonomy" id="2787622"/>
    <lineage>
        <taxon>Bacteria</taxon>
        <taxon>Pseudomonadati</taxon>
        <taxon>Pseudomonadota</taxon>
        <taxon>Gammaproteobacteria</taxon>
        <taxon>Enterobacterales</taxon>
        <taxon>Yersiniaceae</taxon>
        <taxon>Rahnella</taxon>
    </lineage>
</organism>
<evidence type="ECO:0000313" key="6">
    <source>
        <dbReference type="EMBL" id="MBF7981464.1"/>
    </source>
</evidence>
<evidence type="ECO:0000256" key="4">
    <source>
        <dbReference type="ARBA" id="ARBA00023163"/>
    </source>
</evidence>
<evidence type="ECO:0000259" key="5">
    <source>
        <dbReference type="PROSITE" id="PS50043"/>
    </source>
</evidence>
<keyword evidence="7" id="KW-1185">Reference proteome</keyword>
<keyword evidence="2" id="KW-0238">DNA-binding</keyword>
<dbReference type="InterPro" id="IPR016032">
    <property type="entry name" value="Sig_transdc_resp-reg_C-effctor"/>
</dbReference>
<dbReference type="InterPro" id="IPR036388">
    <property type="entry name" value="WH-like_DNA-bd_sf"/>
</dbReference>